<comment type="subcellular location">
    <subcellularLocation>
        <location evidence="1 8">Cytoplasm</location>
    </subcellularLocation>
</comment>
<dbReference type="EC" id="6.3.4.19" evidence="8"/>
<dbReference type="EMBL" id="CP006664">
    <property type="protein sequence ID" value="AIJ08959.1"/>
    <property type="molecule type" value="Genomic_DNA"/>
</dbReference>
<reference evidence="11 12" key="1">
    <citation type="journal article" date="2012" name="PLoS ONE">
        <title>Edwardsiella comparative phylogenomics reveal the new intra/inter-species taxonomic relationships, virulence evolution and niche adaptation mechanisms.</title>
        <authorList>
            <person name="Yang M."/>
            <person name="Lv Y."/>
            <person name="Xiao J."/>
            <person name="Wu H."/>
            <person name="Zheng H."/>
            <person name="Liu Q."/>
            <person name="Zhang Y."/>
            <person name="Wang Q."/>
        </authorList>
    </citation>
    <scope>NUCLEOTIDE SEQUENCE [LARGE SCALE GENOMIC DNA]</scope>
    <source>
        <strain evidence="12">080813</strain>
    </source>
</reference>
<dbReference type="Pfam" id="PF11734">
    <property type="entry name" value="TilS_C"/>
    <property type="match status" value="1"/>
</dbReference>
<dbReference type="AlphaFoldDB" id="A0A076LTR0"/>
<evidence type="ECO:0000313" key="12">
    <source>
        <dbReference type="Proteomes" id="UP000028681"/>
    </source>
</evidence>
<dbReference type="InterPro" id="IPR012094">
    <property type="entry name" value="tRNA_Ile_lys_synt"/>
</dbReference>
<comment type="catalytic activity">
    <reaction evidence="7 8">
        <text>cytidine(34) in tRNA(Ile2) + L-lysine + ATP = lysidine(34) in tRNA(Ile2) + AMP + diphosphate + H(+)</text>
        <dbReference type="Rhea" id="RHEA:43744"/>
        <dbReference type="Rhea" id="RHEA-COMP:10625"/>
        <dbReference type="Rhea" id="RHEA-COMP:10670"/>
        <dbReference type="ChEBI" id="CHEBI:15378"/>
        <dbReference type="ChEBI" id="CHEBI:30616"/>
        <dbReference type="ChEBI" id="CHEBI:32551"/>
        <dbReference type="ChEBI" id="CHEBI:33019"/>
        <dbReference type="ChEBI" id="CHEBI:82748"/>
        <dbReference type="ChEBI" id="CHEBI:83665"/>
        <dbReference type="ChEBI" id="CHEBI:456215"/>
        <dbReference type="EC" id="6.3.4.19"/>
    </reaction>
</comment>
<evidence type="ECO:0000256" key="3">
    <source>
        <dbReference type="ARBA" id="ARBA00022598"/>
    </source>
</evidence>
<comment type="function">
    <text evidence="8">Ligates lysine onto the cytidine present at position 34 of the AUA codon-specific tRNA(Ile) that contains the anticodon CAU, in an ATP-dependent manner. Cytidine is converted to lysidine, thus changing the amino acid specificity of the tRNA from methionine to isoleucine.</text>
</comment>
<dbReference type="InterPro" id="IPR012795">
    <property type="entry name" value="tRNA_Ile_lys_synt_N"/>
</dbReference>
<keyword evidence="3 8" id="KW-0436">Ligase</keyword>
<keyword evidence="2 8" id="KW-0963">Cytoplasm</keyword>
<keyword evidence="4 8" id="KW-0819">tRNA processing</keyword>
<dbReference type="NCBIfam" id="NF007942">
    <property type="entry name" value="PRK10660.1"/>
    <property type="match status" value="1"/>
</dbReference>
<gene>
    <name evidence="8" type="primary">tilS</name>
    <name evidence="11" type="ORF">ETEE_2520</name>
</gene>
<dbReference type="GO" id="GO:0006400">
    <property type="term" value="P:tRNA modification"/>
    <property type="evidence" value="ECO:0007669"/>
    <property type="project" value="UniProtKB-UniRule"/>
</dbReference>
<keyword evidence="9" id="KW-0472">Membrane</keyword>
<accession>A0A076LTR0</accession>
<proteinExistence type="inferred from homology"/>
<dbReference type="KEGG" id="ete:ETEE_2520"/>
<comment type="similarity">
    <text evidence="8">Belongs to the tRNA(Ile)-lysidine synthase family.</text>
</comment>
<dbReference type="InterPro" id="IPR011063">
    <property type="entry name" value="TilS/TtcA_N"/>
</dbReference>
<dbReference type="CDD" id="cd01992">
    <property type="entry name" value="TilS_N"/>
    <property type="match status" value="1"/>
</dbReference>
<dbReference type="HAMAP" id="MF_01161">
    <property type="entry name" value="tRNA_Ile_lys_synt"/>
    <property type="match status" value="1"/>
</dbReference>
<dbReference type="NCBIfam" id="TIGR02432">
    <property type="entry name" value="lysidine_TilS_N"/>
    <property type="match status" value="1"/>
</dbReference>
<keyword evidence="9" id="KW-0812">Transmembrane</keyword>
<evidence type="ECO:0000256" key="2">
    <source>
        <dbReference type="ARBA" id="ARBA00022490"/>
    </source>
</evidence>
<feature type="domain" description="Lysidine-tRNA(Ile) synthetase C-terminal" evidence="10">
    <location>
        <begin position="362"/>
        <end position="434"/>
    </location>
</feature>
<evidence type="ECO:0000256" key="9">
    <source>
        <dbReference type="SAM" id="Phobius"/>
    </source>
</evidence>
<dbReference type="Proteomes" id="UP000028681">
    <property type="component" value="Chromosome"/>
</dbReference>
<dbReference type="GeneID" id="33940101"/>
<dbReference type="NCBIfam" id="TIGR02433">
    <property type="entry name" value="lysidine_TilS_C"/>
    <property type="match status" value="1"/>
</dbReference>
<evidence type="ECO:0000256" key="1">
    <source>
        <dbReference type="ARBA" id="ARBA00004496"/>
    </source>
</evidence>
<dbReference type="HOGENOM" id="CLU_018869_2_0_6"/>
<dbReference type="PANTHER" id="PTHR43033">
    <property type="entry name" value="TRNA(ILE)-LYSIDINE SYNTHASE-RELATED"/>
    <property type="match status" value="1"/>
</dbReference>
<dbReference type="SUPFAM" id="SSF52402">
    <property type="entry name" value="Adenine nucleotide alpha hydrolases-like"/>
    <property type="match status" value="1"/>
</dbReference>
<dbReference type="InterPro" id="IPR014729">
    <property type="entry name" value="Rossmann-like_a/b/a_fold"/>
</dbReference>
<evidence type="ECO:0000313" key="11">
    <source>
        <dbReference type="EMBL" id="AIJ08959.1"/>
    </source>
</evidence>
<keyword evidence="6 8" id="KW-0067">ATP-binding</keyword>
<dbReference type="SUPFAM" id="SSF82829">
    <property type="entry name" value="MesJ substrate recognition domain-like"/>
    <property type="match status" value="1"/>
</dbReference>
<keyword evidence="5 8" id="KW-0547">Nucleotide-binding</keyword>
<evidence type="ECO:0000256" key="7">
    <source>
        <dbReference type="ARBA" id="ARBA00048539"/>
    </source>
</evidence>
<feature type="binding site" evidence="8">
    <location>
        <begin position="25"/>
        <end position="30"/>
    </location>
    <ligand>
        <name>ATP</name>
        <dbReference type="ChEBI" id="CHEBI:30616"/>
    </ligand>
</feature>
<dbReference type="Pfam" id="PF09179">
    <property type="entry name" value="TilS"/>
    <property type="match status" value="1"/>
</dbReference>
<evidence type="ECO:0000259" key="10">
    <source>
        <dbReference type="SMART" id="SM00977"/>
    </source>
</evidence>
<dbReference type="GO" id="GO:0032267">
    <property type="term" value="F:tRNA(Ile)-lysidine synthase activity"/>
    <property type="evidence" value="ECO:0007669"/>
    <property type="project" value="UniProtKB-EC"/>
</dbReference>
<protein>
    <recommendedName>
        <fullName evidence="8">tRNA(Ile)-lysidine synthase</fullName>
        <ecNumber evidence="8">6.3.4.19</ecNumber>
    </recommendedName>
    <alternativeName>
        <fullName evidence="8">tRNA(Ile)-2-lysyl-cytidine synthase</fullName>
    </alternativeName>
    <alternativeName>
        <fullName evidence="8">tRNA(Ile)-lysidine synthetase</fullName>
    </alternativeName>
</protein>
<dbReference type="GO" id="GO:0005737">
    <property type="term" value="C:cytoplasm"/>
    <property type="evidence" value="ECO:0007669"/>
    <property type="project" value="UniProtKB-SubCell"/>
</dbReference>
<evidence type="ECO:0000256" key="6">
    <source>
        <dbReference type="ARBA" id="ARBA00022840"/>
    </source>
</evidence>
<dbReference type="Gene3D" id="3.40.50.620">
    <property type="entry name" value="HUPs"/>
    <property type="match status" value="1"/>
</dbReference>
<comment type="domain">
    <text evidence="8">The N-terminal region contains the highly conserved SGGXDS motif, predicted to be a P-loop motif involved in ATP binding.</text>
</comment>
<dbReference type="SMART" id="SM00977">
    <property type="entry name" value="TilS_C"/>
    <property type="match status" value="1"/>
</dbReference>
<keyword evidence="9" id="KW-1133">Transmembrane helix</keyword>
<dbReference type="Gene3D" id="1.20.59.20">
    <property type="match status" value="1"/>
</dbReference>
<evidence type="ECO:0000256" key="4">
    <source>
        <dbReference type="ARBA" id="ARBA00022694"/>
    </source>
</evidence>
<dbReference type="SUPFAM" id="SSF56037">
    <property type="entry name" value="PheT/TilS domain"/>
    <property type="match status" value="1"/>
</dbReference>
<dbReference type="InterPro" id="IPR015262">
    <property type="entry name" value="tRNA_Ile_lys_synt_subst-bd"/>
</dbReference>
<dbReference type="Pfam" id="PF01171">
    <property type="entry name" value="ATP_bind_3"/>
    <property type="match status" value="1"/>
</dbReference>
<evidence type="ECO:0000256" key="5">
    <source>
        <dbReference type="ARBA" id="ARBA00022741"/>
    </source>
</evidence>
<dbReference type="InterPro" id="IPR012796">
    <property type="entry name" value="Lysidine-tRNA-synth_C"/>
</dbReference>
<dbReference type="PANTHER" id="PTHR43033:SF1">
    <property type="entry name" value="TRNA(ILE)-LYSIDINE SYNTHASE-RELATED"/>
    <property type="match status" value="1"/>
</dbReference>
<name>A0A076LTR0_9GAMM</name>
<sequence length="439" mass="50518">MNTLDIQRHIADRLAGRRHLLVAFSGGLDSTVLLHALVQLRASRLPHLRLRVVHVHHGLSHFADQWVDHCESVCYLWQVPLHILRVQVDTQRNSVEAAARDARYRGIAELIDSHETLLTAQHLDDQCETFLLALKRGSGPTGLSAMAQSMPFFACEQLRPLLDISREQLMAYAQAHDLSWVEDDSNTDARFDRNFLRMRIVPLLRERWPHFSEAVARSASLCAEQEQLLDELLMESLQALMSEDDALSIDGLLPLSEAKRYALLRRWIACFGVMMPTREQLQRLWHEVALAREDAEPQLHLAKCQVRRFRRRLYLLPPLRSLRDEVLRWDLRKPLTLPDGLGELQIGSRGVCVRAPAPDEAVTIRFCAQGVLRIVGRRHSRAIKKIWQEMHIPPWERERTPMLYYGERLIAALGVFVTQEGVAPAGETAWNIHWSKDWM</sequence>
<dbReference type="GO" id="GO:0005524">
    <property type="term" value="F:ATP binding"/>
    <property type="evidence" value="ECO:0007669"/>
    <property type="project" value="UniProtKB-UniRule"/>
</dbReference>
<organism evidence="11 12">
    <name type="scientific">Edwardsiella anguillarum ET080813</name>
    <dbReference type="NCBI Taxonomy" id="667120"/>
    <lineage>
        <taxon>Bacteria</taxon>
        <taxon>Pseudomonadati</taxon>
        <taxon>Pseudomonadota</taxon>
        <taxon>Gammaproteobacteria</taxon>
        <taxon>Enterobacterales</taxon>
        <taxon>Hafniaceae</taxon>
        <taxon>Edwardsiella</taxon>
    </lineage>
</organism>
<feature type="transmembrane region" description="Helical" evidence="9">
    <location>
        <begin position="20"/>
        <end position="38"/>
    </location>
</feature>
<evidence type="ECO:0000256" key="8">
    <source>
        <dbReference type="HAMAP-Rule" id="MF_01161"/>
    </source>
</evidence>
<dbReference type="RefSeq" id="WP_034163235.1">
    <property type="nucleotide sequence ID" value="NZ_CP006664.1"/>
</dbReference>